<dbReference type="Gene3D" id="3.40.630.10">
    <property type="entry name" value="Zn peptidases"/>
    <property type="match status" value="1"/>
</dbReference>
<evidence type="ECO:0000313" key="2">
    <source>
        <dbReference type="Proteomes" id="UP001228113"/>
    </source>
</evidence>
<protein>
    <submittedName>
        <fullName evidence="1">Uncharacterized protein</fullName>
    </submittedName>
</protein>
<sequence>MVTDTAFNRNHEYHEAGDTPARLDYRRMAMVVKGVRVVVAALGRSDD</sequence>
<name>A0AA48GTI0_9BACT</name>
<reference evidence="1" key="1">
    <citation type="journal article" date="2023" name="Int. J. Syst. Evol. Microbiol.">
        <title>Mesoterricola silvestris gen. nov., sp. nov., Mesoterricola sediminis sp. nov., Geothrix oryzae sp. nov., Geothrix edaphica sp. nov., Geothrix rubra sp. nov., and Geothrix limicola sp. nov., six novel members of Acidobacteriota isolated from soils.</title>
        <authorList>
            <person name="Itoh H."/>
            <person name="Sugisawa Y."/>
            <person name="Mise K."/>
            <person name="Xu Z."/>
            <person name="Kuniyasu M."/>
            <person name="Ushijima N."/>
            <person name="Kawano K."/>
            <person name="Kobayashi E."/>
            <person name="Shiratori Y."/>
            <person name="Masuda Y."/>
            <person name="Senoo K."/>
        </authorList>
    </citation>
    <scope>NUCLEOTIDE SEQUENCE</scope>
    <source>
        <strain evidence="1">W786</strain>
    </source>
</reference>
<gene>
    <name evidence="1" type="ORF">METESE_24120</name>
</gene>
<dbReference type="EMBL" id="AP027081">
    <property type="protein sequence ID" value="BDU77454.1"/>
    <property type="molecule type" value="Genomic_DNA"/>
</dbReference>
<organism evidence="1 2">
    <name type="scientific">Mesoterricola sediminis</name>
    <dbReference type="NCBI Taxonomy" id="2927980"/>
    <lineage>
        <taxon>Bacteria</taxon>
        <taxon>Pseudomonadati</taxon>
        <taxon>Acidobacteriota</taxon>
        <taxon>Holophagae</taxon>
        <taxon>Holophagales</taxon>
        <taxon>Holophagaceae</taxon>
        <taxon>Mesoterricola</taxon>
    </lineage>
</organism>
<evidence type="ECO:0000313" key="1">
    <source>
        <dbReference type="EMBL" id="BDU77454.1"/>
    </source>
</evidence>
<dbReference type="Proteomes" id="UP001228113">
    <property type="component" value="Chromosome"/>
</dbReference>
<keyword evidence="2" id="KW-1185">Reference proteome</keyword>
<dbReference type="KEGG" id="msea:METESE_24120"/>
<dbReference type="AlphaFoldDB" id="A0AA48GTI0"/>
<proteinExistence type="predicted"/>
<accession>A0AA48GTI0</accession>